<dbReference type="EMBL" id="QYZD01000062">
    <property type="protein sequence ID" value="RJG16065.1"/>
    <property type="molecule type" value="Genomic_DNA"/>
</dbReference>
<sequence length="790" mass="83819">MRLHKIGWLCIVLTLIASLIHAGPVNAAASKYTGGLLDGIPLLTGSAIGQPSGSPVTQLTDNNAGTRFDVNAGKPVWHSFSAPSEISAVIVNRYSGSNAVIEFYDADDHLLLSHQPIVNDGIESLPVPVTNVKTVVLKSSGSYSTIAEWNVFTTPSAPPSVPAINWIQAGDKTVTLEWGSTGAKSYHVKRATSPGGPYAMLAANVKDPAYTDKAVTNGIAYYYVVSAVNEAGESAHSGEKSIRPNATKYTGGLLDGLTLKAGTSLANPTESVRILTDNNPSSRYDVNAGKFVWHSFNEPMEISAVIINRYSGSGAVIEFYDANNQLLFSYNPVANDGIESLPVPVKNVKTAVLKTTGSYSTIAEWNLFATPSFPPSVPAINWIYGGDQTVTLEWVSTGAKAYHIKRATSPGGPYAMLASNVKGTAYTDKAVTNGTTYYYVVSALNEAGESAHSGEKSMRPNATKYTGGLLDGRTLKAGASLANPTESVRVLTDNNASSRYDVNAGKFVWHTFSGPTEISAVIINRYSGSNAVVELYDASNNLLLSYTPAANDSVETLPEPVQNVATVVLKSTGSYSTVAEWNVFGKTTGVPPAEPILLNGTAGDASVTLSWNTINEATGYNVKRSDTMGGPYATLATVTSSTYDYTDTSVMNGTVYYYVVTALYEAEEFATSNEVAVTPQAGNNPGPGPEEPGQPGEPGEPGEPGGTGDRALLRITLINGADKEYDVSMQEVNAFISWYEGRAGGTGPVTFTIDKQGNNKGPFKQRKDVIIYDKIITFEINSYEIGLKAS</sequence>
<accession>A0A3A3G9X7</accession>
<feature type="domain" description="Fibronectin type-III" evidence="3">
    <location>
        <begin position="374"/>
        <end position="466"/>
    </location>
</feature>
<feature type="region of interest" description="Disordered" evidence="1">
    <location>
        <begin position="677"/>
        <end position="709"/>
    </location>
</feature>
<evidence type="ECO:0000313" key="4">
    <source>
        <dbReference type="EMBL" id="RJG16065.1"/>
    </source>
</evidence>
<dbReference type="PROSITE" id="PS50853">
    <property type="entry name" value="FN3"/>
    <property type="match status" value="2"/>
</dbReference>
<feature type="signal peptide" evidence="2">
    <location>
        <begin position="1"/>
        <end position="27"/>
    </location>
</feature>
<proteinExistence type="predicted"/>
<dbReference type="SMART" id="SM00060">
    <property type="entry name" value="FN3"/>
    <property type="match status" value="3"/>
</dbReference>
<gene>
    <name evidence="4" type="ORF">DQX05_29115</name>
</gene>
<evidence type="ECO:0000313" key="5">
    <source>
        <dbReference type="Proteomes" id="UP000266177"/>
    </source>
</evidence>
<comment type="caution">
    <text evidence="4">The sequence shown here is derived from an EMBL/GenBank/DDBJ whole genome shotgun (WGS) entry which is preliminary data.</text>
</comment>
<dbReference type="InterPro" id="IPR013783">
    <property type="entry name" value="Ig-like_fold"/>
</dbReference>
<dbReference type="SUPFAM" id="SSF49265">
    <property type="entry name" value="Fibronectin type III"/>
    <property type="match status" value="3"/>
</dbReference>
<protein>
    <recommendedName>
        <fullName evidence="3">Fibronectin type-III domain-containing protein</fullName>
    </recommendedName>
</protein>
<feature type="domain" description="Fibronectin type-III" evidence="3">
    <location>
        <begin position="591"/>
        <end position="682"/>
    </location>
</feature>
<evidence type="ECO:0000256" key="2">
    <source>
        <dbReference type="SAM" id="SignalP"/>
    </source>
</evidence>
<feature type="chain" id="PRO_5017333863" description="Fibronectin type-III domain-containing protein" evidence="2">
    <location>
        <begin position="28"/>
        <end position="790"/>
    </location>
</feature>
<evidence type="ECO:0000259" key="3">
    <source>
        <dbReference type="PROSITE" id="PS50853"/>
    </source>
</evidence>
<dbReference type="InterPro" id="IPR003961">
    <property type="entry name" value="FN3_dom"/>
</dbReference>
<keyword evidence="2" id="KW-0732">Signal</keyword>
<reference evidence="4 5" key="1">
    <citation type="submission" date="2018-09" db="EMBL/GenBank/DDBJ databases">
        <title>Paenibacillus SK2017-BO5.</title>
        <authorList>
            <person name="Piskunova J.V."/>
            <person name="Dubiley S.A."/>
            <person name="Severinov K.V."/>
        </authorList>
    </citation>
    <scope>NUCLEOTIDE SEQUENCE [LARGE SCALE GENOMIC DNA]</scope>
    <source>
        <strain evidence="4 5">BO5</strain>
    </source>
</reference>
<dbReference type="Gene3D" id="2.60.40.10">
    <property type="entry name" value="Immunoglobulins"/>
    <property type="match status" value="3"/>
</dbReference>
<dbReference type="Proteomes" id="UP000266177">
    <property type="component" value="Unassembled WGS sequence"/>
</dbReference>
<dbReference type="RefSeq" id="WP_119796731.1">
    <property type="nucleotide sequence ID" value="NZ_QYZD01000062.1"/>
</dbReference>
<evidence type="ECO:0000256" key="1">
    <source>
        <dbReference type="SAM" id="MobiDB-lite"/>
    </source>
</evidence>
<dbReference type="AlphaFoldDB" id="A0A3A3G9X7"/>
<dbReference type="InterPro" id="IPR036116">
    <property type="entry name" value="FN3_sf"/>
</dbReference>
<name>A0A3A3G9X7_PANTH</name>
<dbReference type="CDD" id="cd00063">
    <property type="entry name" value="FN3"/>
    <property type="match status" value="1"/>
</dbReference>
<organism evidence="4 5">
    <name type="scientific">Paenibacillus thiaminolyticus</name>
    <name type="common">Bacillus thiaminolyticus</name>
    <dbReference type="NCBI Taxonomy" id="49283"/>
    <lineage>
        <taxon>Bacteria</taxon>
        <taxon>Bacillati</taxon>
        <taxon>Bacillota</taxon>
        <taxon>Bacilli</taxon>
        <taxon>Bacillales</taxon>
        <taxon>Paenibacillaceae</taxon>
        <taxon>Paenibacillus</taxon>
    </lineage>
</organism>
<dbReference type="OrthoDB" id="1937631at2"/>